<evidence type="ECO:0000256" key="2">
    <source>
        <dbReference type="ARBA" id="ARBA00022598"/>
    </source>
</evidence>
<dbReference type="GO" id="GO:0044539">
    <property type="term" value="P:long-chain fatty acid import into cell"/>
    <property type="evidence" value="ECO:0007669"/>
    <property type="project" value="TreeGrafter"/>
</dbReference>
<accession>A0A430KM44</accession>
<feature type="domain" description="AMP-binding enzyme C-terminal" evidence="6">
    <location>
        <begin position="434"/>
        <end position="511"/>
    </location>
</feature>
<dbReference type="GO" id="GO:0005324">
    <property type="term" value="F:long-chain fatty acid transmembrane transporter activity"/>
    <property type="evidence" value="ECO:0007669"/>
    <property type="project" value="TreeGrafter"/>
</dbReference>
<dbReference type="GO" id="GO:0004467">
    <property type="term" value="F:long-chain fatty acid-CoA ligase activity"/>
    <property type="evidence" value="ECO:0007669"/>
    <property type="project" value="TreeGrafter"/>
</dbReference>
<dbReference type="RefSeq" id="WP_126159868.1">
    <property type="nucleotide sequence ID" value="NZ_RQXW01000021.1"/>
</dbReference>
<evidence type="ECO:0000313" key="7">
    <source>
        <dbReference type="EMBL" id="RTE64532.1"/>
    </source>
</evidence>
<dbReference type="InterPro" id="IPR042099">
    <property type="entry name" value="ANL_N_sf"/>
</dbReference>
<evidence type="ECO:0000256" key="1">
    <source>
        <dbReference type="ARBA" id="ARBA00006432"/>
    </source>
</evidence>
<dbReference type="OrthoDB" id="9803968at2"/>
<evidence type="ECO:0000256" key="3">
    <source>
        <dbReference type="ARBA" id="ARBA00022741"/>
    </source>
</evidence>
<reference evidence="7 8" key="1">
    <citation type="submission" date="2018-11" db="EMBL/GenBank/DDBJ databases">
        <title>The draft genome sequence of Amphritea opalescens ANRC-JH13T.</title>
        <authorList>
            <person name="Fang Z."/>
            <person name="Zhang Y."/>
            <person name="Han X."/>
        </authorList>
    </citation>
    <scope>NUCLEOTIDE SEQUENCE [LARGE SCALE GENOMIC DNA]</scope>
    <source>
        <strain evidence="7 8">ANRC-JH13</strain>
    </source>
</reference>
<dbReference type="AlphaFoldDB" id="A0A430KM44"/>
<keyword evidence="2 7" id="KW-0436">Ligase</keyword>
<name>A0A430KM44_9GAMM</name>
<dbReference type="InterPro" id="IPR000873">
    <property type="entry name" value="AMP-dep_synth/lig_dom"/>
</dbReference>
<dbReference type="Proteomes" id="UP000283087">
    <property type="component" value="Unassembled WGS sequence"/>
</dbReference>
<dbReference type="Gene3D" id="3.40.50.12780">
    <property type="entry name" value="N-terminal domain of ligase-like"/>
    <property type="match status" value="1"/>
</dbReference>
<evidence type="ECO:0000259" key="5">
    <source>
        <dbReference type="Pfam" id="PF00501"/>
    </source>
</evidence>
<dbReference type="PANTHER" id="PTHR43107:SF15">
    <property type="entry name" value="FATTY ACID TRANSPORT PROTEIN 3, ISOFORM A"/>
    <property type="match status" value="1"/>
</dbReference>
<evidence type="ECO:0000256" key="4">
    <source>
        <dbReference type="ARBA" id="ARBA00022840"/>
    </source>
</evidence>
<organism evidence="7 8">
    <name type="scientific">Amphritea opalescens</name>
    <dbReference type="NCBI Taxonomy" id="2490544"/>
    <lineage>
        <taxon>Bacteria</taxon>
        <taxon>Pseudomonadati</taxon>
        <taxon>Pseudomonadota</taxon>
        <taxon>Gammaproteobacteria</taxon>
        <taxon>Oceanospirillales</taxon>
        <taxon>Oceanospirillaceae</taxon>
        <taxon>Amphritea</taxon>
    </lineage>
</organism>
<dbReference type="GO" id="GO:0005524">
    <property type="term" value="F:ATP binding"/>
    <property type="evidence" value="ECO:0007669"/>
    <property type="project" value="UniProtKB-KW"/>
</dbReference>
<sequence length="530" mass="58286">MSIRDELILANLIQNWVDRQPDLDVLTFIHVDAEGCIQEQVRSYQQLWDNGQRIAAGLNAQGLKPGQTFALLMQNHPEFVEAMIAASITGTVFVPIDPRVQGAKLKYMLEFSECRGVICADYALDNLYSIKAQLPELEWIIQLNTASMATAGKGALDIQTLLTAEVPTLPVISQDPDAPMQMLYTSGTTGDPKAILSSHRRFGDVVSQGEFLGMRQGDRPYTGLSLTHANAQLLTMGVALKMGLRAVISRKFTKSRLWDMTRLYGCTVFNLLGGMTTALYSLPKQPDDADNPVRYVLSAGMPAALWNDFKERFKVDIYELYGAAEGGLSLNPMGLGPVGSIGKAPASLEVRIVDENDTECPPGTPGEIIFRNADGSVPKVAYFKNEEASREKIRDGWLRMGDIGHIDEEGWLFFHYRKGGGIRRNGDFINAAHIEKVVAENPQVADVYVYGVAASSGAPGEKDIVVAVVPQPGIHFCADSLFSDCRANLEANFVPSYVQLVDEIPKTASEKPQERFLLELFDTQSERVFS</sequence>
<comment type="caution">
    <text evidence="7">The sequence shown here is derived from an EMBL/GenBank/DDBJ whole genome shotgun (WGS) entry which is preliminary data.</text>
</comment>
<gene>
    <name evidence="7" type="ORF">EH243_17080</name>
</gene>
<protein>
    <submittedName>
        <fullName evidence="7">ATP-dependent acyl-CoA ligase</fullName>
    </submittedName>
</protein>
<dbReference type="InterPro" id="IPR045851">
    <property type="entry name" value="AMP-bd_C_sf"/>
</dbReference>
<dbReference type="InterPro" id="IPR025110">
    <property type="entry name" value="AMP-bd_C"/>
</dbReference>
<dbReference type="EMBL" id="RQXW01000021">
    <property type="protein sequence ID" value="RTE64532.1"/>
    <property type="molecule type" value="Genomic_DNA"/>
</dbReference>
<comment type="similarity">
    <text evidence="1">Belongs to the ATP-dependent AMP-binding enzyme family.</text>
</comment>
<keyword evidence="3" id="KW-0547">Nucleotide-binding</keyword>
<feature type="domain" description="AMP-dependent synthetase/ligase" evidence="5">
    <location>
        <begin position="14"/>
        <end position="372"/>
    </location>
</feature>
<dbReference type="Gene3D" id="3.30.300.30">
    <property type="match status" value="1"/>
</dbReference>
<keyword evidence="4" id="KW-0067">ATP-binding</keyword>
<evidence type="ECO:0000259" key="6">
    <source>
        <dbReference type="Pfam" id="PF13193"/>
    </source>
</evidence>
<dbReference type="SUPFAM" id="SSF56801">
    <property type="entry name" value="Acetyl-CoA synthetase-like"/>
    <property type="match status" value="1"/>
</dbReference>
<dbReference type="Pfam" id="PF00501">
    <property type="entry name" value="AMP-binding"/>
    <property type="match status" value="1"/>
</dbReference>
<dbReference type="InterPro" id="IPR020845">
    <property type="entry name" value="AMP-binding_CS"/>
</dbReference>
<dbReference type="Pfam" id="PF13193">
    <property type="entry name" value="AMP-binding_C"/>
    <property type="match status" value="1"/>
</dbReference>
<keyword evidence="8" id="KW-1185">Reference proteome</keyword>
<dbReference type="PROSITE" id="PS00455">
    <property type="entry name" value="AMP_BINDING"/>
    <property type="match status" value="1"/>
</dbReference>
<dbReference type="GO" id="GO:0005886">
    <property type="term" value="C:plasma membrane"/>
    <property type="evidence" value="ECO:0007669"/>
    <property type="project" value="TreeGrafter"/>
</dbReference>
<evidence type="ECO:0000313" key="8">
    <source>
        <dbReference type="Proteomes" id="UP000283087"/>
    </source>
</evidence>
<dbReference type="PANTHER" id="PTHR43107">
    <property type="entry name" value="LONG-CHAIN FATTY ACID TRANSPORT PROTEIN"/>
    <property type="match status" value="1"/>
</dbReference>
<proteinExistence type="inferred from homology"/>